<accession>A0A0J8U4J4</accession>
<name>A0A0J8U4J4_9MYCO</name>
<dbReference type="PATRIC" id="fig|451644.5.peg.5235"/>
<dbReference type="OrthoDB" id="5118875at2"/>
<feature type="transmembrane region" description="Helical" evidence="1">
    <location>
        <begin position="77"/>
        <end position="97"/>
    </location>
</feature>
<dbReference type="RefSeq" id="WP_019345033.1">
    <property type="nucleotide sequence ID" value="NZ_AGSZ01000223.1"/>
</dbReference>
<gene>
    <name evidence="2" type="ORF">ACT17_25420</name>
</gene>
<comment type="caution">
    <text evidence="2">The sequence shown here is derived from an EMBL/GenBank/DDBJ whole genome shotgun (WGS) entry which is preliminary data.</text>
</comment>
<keyword evidence="1" id="KW-1133">Transmembrane helix</keyword>
<dbReference type="Proteomes" id="UP000037594">
    <property type="component" value="Unassembled WGS sequence"/>
</dbReference>
<proteinExistence type="predicted"/>
<dbReference type="AlphaFoldDB" id="A0A0J8U4J4"/>
<reference evidence="2 3" key="1">
    <citation type="submission" date="2015-06" db="EMBL/GenBank/DDBJ databases">
        <title>Genome sequence of Mycobacterium conceptionense strain MLE.</title>
        <authorList>
            <person name="Greninger A.L."/>
            <person name="Cunningham G."/>
            <person name="Chiu C.Y."/>
            <person name="Miller S."/>
        </authorList>
    </citation>
    <scope>NUCLEOTIDE SEQUENCE [LARGE SCALE GENOMIC DNA]</scope>
    <source>
        <strain evidence="2 3">MLE</strain>
    </source>
</reference>
<feature type="transmembrane region" description="Helical" evidence="1">
    <location>
        <begin position="55"/>
        <end position="71"/>
    </location>
</feature>
<keyword evidence="1" id="KW-0812">Transmembrane</keyword>
<evidence type="ECO:0000313" key="2">
    <source>
        <dbReference type="EMBL" id="KMV15380.1"/>
    </source>
</evidence>
<evidence type="ECO:0000256" key="1">
    <source>
        <dbReference type="SAM" id="Phobius"/>
    </source>
</evidence>
<dbReference type="InterPro" id="IPR046719">
    <property type="entry name" value="DUF6611"/>
</dbReference>
<dbReference type="EMBL" id="LFOD01000031">
    <property type="protein sequence ID" value="KMV15380.1"/>
    <property type="molecule type" value="Genomic_DNA"/>
</dbReference>
<organism evidence="2 3">
    <name type="scientific">Mycolicibacterium conceptionense</name>
    <dbReference type="NCBI Taxonomy" id="451644"/>
    <lineage>
        <taxon>Bacteria</taxon>
        <taxon>Bacillati</taxon>
        <taxon>Actinomycetota</taxon>
        <taxon>Actinomycetes</taxon>
        <taxon>Mycobacteriales</taxon>
        <taxon>Mycobacteriaceae</taxon>
        <taxon>Mycolicibacterium</taxon>
    </lineage>
</organism>
<dbReference type="Pfam" id="PF20315">
    <property type="entry name" value="DUF6611"/>
    <property type="match status" value="1"/>
</dbReference>
<keyword evidence="1" id="KW-0472">Membrane</keyword>
<protein>
    <submittedName>
        <fullName evidence="2">Uncharacterized protein</fullName>
    </submittedName>
</protein>
<evidence type="ECO:0000313" key="3">
    <source>
        <dbReference type="Proteomes" id="UP000037594"/>
    </source>
</evidence>
<sequence>MDGMRLLTPLLDGARVWGCVQVRPGRFGITYYRLVVYPPGLSTTERRLVRLARGWPLWGMLVWLMCQLWLGGQMSPWPAFGASTAVFVATGAISLGLSGDALHRVRTLCVTTMAGYDDQGAAAARDHLVTLAATLLQADERRDRGELTAVNHELIWWQVYNRMDADHGANTKQAS</sequence>